<organism evidence="2 3">
    <name type="scientific">Pelagivirga sediminicola</name>
    <dbReference type="NCBI Taxonomy" id="2170575"/>
    <lineage>
        <taxon>Bacteria</taxon>
        <taxon>Pseudomonadati</taxon>
        <taxon>Pseudomonadota</taxon>
        <taxon>Alphaproteobacteria</taxon>
        <taxon>Rhodobacterales</taxon>
        <taxon>Paracoccaceae</taxon>
        <taxon>Pelagivirga</taxon>
    </lineage>
</organism>
<dbReference type="InterPro" id="IPR011104">
    <property type="entry name" value="Hpr_kin/Pase_C"/>
</dbReference>
<dbReference type="Pfam" id="PF07475">
    <property type="entry name" value="Hpr_kinase_C"/>
    <property type="match status" value="1"/>
</dbReference>
<dbReference type="EMBL" id="QCYH01000008">
    <property type="protein sequence ID" value="PVA09428.1"/>
    <property type="molecule type" value="Genomic_DNA"/>
</dbReference>
<dbReference type="GO" id="GO:0000155">
    <property type="term" value="F:phosphorelay sensor kinase activity"/>
    <property type="evidence" value="ECO:0007669"/>
    <property type="project" value="InterPro"/>
</dbReference>
<feature type="domain" description="HPr kinase/phosphorylase C-terminal" evidence="1">
    <location>
        <begin position="9"/>
        <end position="83"/>
    </location>
</feature>
<dbReference type="GO" id="GO:0005524">
    <property type="term" value="F:ATP binding"/>
    <property type="evidence" value="ECO:0007669"/>
    <property type="project" value="InterPro"/>
</dbReference>
<proteinExistence type="predicted"/>
<dbReference type="CDD" id="cd01918">
    <property type="entry name" value="HprK_C"/>
    <property type="match status" value="1"/>
</dbReference>
<keyword evidence="2" id="KW-0418">Kinase</keyword>
<keyword evidence="3" id="KW-1185">Reference proteome</keyword>
<dbReference type="SUPFAM" id="SSF53795">
    <property type="entry name" value="PEP carboxykinase-like"/>
    <property type="match status" value="1"/>
</dbReference>
<accession>A0A2T7G4S3</accession>
<keyword evidence="2" id="KW-0808">Transferase</keyword>
<protein>
    <submittedName>
        <fullName evidence="2">Serine kinase</fullName>
    </submittedName>
</protein>
<evidence type="ECO:0000259" key="1">
    <source>
        <dbReference type="Pfam" id="PF07475"/>
    </source>
</evidence>
<dbReference type="GO" id="GO:0006109">
    <property type="term" value="P:regulation of carbohydrate metabolic process"/>
    <property type="evidence" value="ECO:0007669"/>
    <property type="project" value="InterPro"/>
</dbReference>
<dbReference type="AlphaFoldDB" id="A0A2T7G4S3"/>
<gene>
    <name evidence="2" type="ORF">DC366_13640</name>
</gene>
<dbReference type="Proteomes" id="UP000244446">
    <property type="component" value="Unassembled WGS sequence"/>
</dbReference>
<dbReference type="Gene3D" id="3.40.50.300">
    <property type="entry name" value="P-loop containing nucleotide triphosphate hydrolases"/>
    <property type="match status" value="1"/>
</dbReference>
<dbReference type="InterPro" id="IPR027417">
    <property type="entry name" value="P-loop_NTPase"/>
</dbReference>
<dbReference type="RefSeq" id="WP_108692781.1">
    <property type="nucleotide sequence ID" value="NZ_QCYH01000008.1"/>
</dbReference>
<dbReference type="OrthoDB" id="8326226at2"/>
<sequence length="143" mass="14439">MADAREGLTLHATAVSVGGNAALIRGASGAGKSALALQLIALGGALVSDDRSVLWREGAQLIVDAPGPIRGQIEARGIGILNAPAGGATPLALIVDLDAAAPPRLPERETETILDVALPVMRAVAAAHFPAAVYLYLLHGRAA</sequence>
<reference evidence="2 3" key="1">
    <citation type="submission" date="2018-04" db="EMBL/GenBank/DDBJ databases">
        <title>Pelagivirga bohaiensis gen. nov., sp. nov., a bacterium isolated from the Bohai Sea.</title>
        <authorList>
            <person name="Ji X."/>
        </authorList>
    </citation>
    <scope>NUCLEOTIDE SEQUENCE [LARGE SCALE GENOMIC DNA]</scope>
    <source>
        <strain evidence="2 3">BH-SD19</strain>
    </source>
</reference>
<name>A0A2T7G4S3_9RHOB</name>
<evidence type="ECO:0000313" key="2">
    <source>
        <dbReference type="EMBL" id="PVA09428.1"/>
    </source>
</evidence>
<evidence type="ECO:0000313" key="3">
    <source>
        <dbReference type="Proteomes" id="UP000244446"/>
    </source>
</evidence>
<comment type="caution">
    <text evidence="2">The sequence shown here is derived from an EMBL/GenBank/DDBJ whole genome shotgun (WGS) entry which is preliminary data.</text>
</comment>